<evidence type="ECO:0000313" key="3">
    <source>
        <dbReference type="EMBL" id="MCS0584408.1"/>
    </source>
</evidence>
<keyword evidence="3" id="KW-0808">Transferase</keyword>
<feature type="transmembrane region" description="Helical" evidence="1">
    <location>
        <begin position="140"/>
        <end position="159"/>
    </location>
</feature>
<feature type="transmembrane region" description="Helical" evidence="1">
    <location>
        <begin position="280"/>
        <end position="303"/>
    </location>
</feature>
<comment type="caution">
    <text evidence="3">The sequence shown here is derived from an EMBL/GenBank/DDBJ whole genome shotgun (WGS) entry which is preliminary data.</text>
</comment>
<dbReference type="EMBL" id="JANUGW010000021">
    <property type="protein sequence ID" value="MCS0584408.1"/>
    <property type="molecule type" value="Genomic_DNA"/>
</dbReference>
<gene>
    <name evidence="3" type="ORF">NX784_22715</name>
</gene>
<sequence>MNRSLSSYLNLLRFLAALAVYVSHAGYFTKMRIPYVGNMGSEAVFVFFVLSGMLITFSGMKQPDGYAFLRARLVRLWSVCLPALVLTMVWDTIGQSISLDAYSPMQPYNIFKWVASLGLNALFLNQVWHANIYPGTNGPFWSLSYEFWYYMIFAAGVYFSGKKKYIAIACVAAIAGPDILVGLPIWLLGSALHFAVARRGTSAWVGWTLWLGSIVAALAFSVFDAGPVLAETFPGIAAGAKWKVGFWPASYVIGALVAINIYGFSLIADRFQAVLERFSWPIRVGADISFGLYLFHYPLMYFIKAVLYGAKLTSGPMFVAAIYLVPFLVAAWLAILCERHKGWIGKLIDRVGNVARPGWSKPAKNDVAIRLDDLLLPPQPSASVAADKERLSG</sequence>
<keyword evidence="3" id="KW-0012">Acyltransferase</keyword>
<dbReference type="RefSeq" id="WP_258818962.1">
    <property type="nucleotide sequence ID" value="NZ_JANUGW010000021.1"/>
</dbReference>
<keyword evidence="4" id="KW-1185">Reference proteome</keyword>
<proteinExistence type="predicted"/>
<protein>
    <submittedName>
        <fullName evidence="3">Acyltransferase</fullName>
    </submittedName>
</protein>
<feature type="transmembrane region" description="Helical" evidence="1">
    <location>
        <begin position="201"/>
        <end position="223"/>
    </location>
</feature>
<dbReference type="GO" id="GO:0016746">
    <property type="term" value="F:acyltransferase activity"/>
    <property type="evidence" value="ECO:0007669"/>
    <property type="project" value="UniProtKB-KW"/>
</dbReference>
<accession>A0ABT1ZWT8</accession>
<evidence type="ECO:0000259" key="2">
    <source>
        <dbReference type="Pfam" id="PF01757"/>
    </source>
</evidence>
<evidence type="ECO:0000313" key="4">
    <source>
        <dbReference type="Proteomes" id="UP001204151"/>
    </source>
</evidence>
<keyword evidence="1" id="KW-0472">Membrane</keyword>
<dbReference type="PANTHER" id="PTHR23028">
    <property type="entry name" value="ACETYLTRANSFERASE"/>
    <property type="match status" value="1"/>
</dbReference>
<dbReference type="Proteomes" id="UP001204151">
    <property type="component" value="Unassembled WGS sequence"/>
</dbReference>
<organism evidence="3 4">
    <name type="scientific">Massilia pinisoli</name>
    <dbReference type="NCBI Taxonomy" id="1772194"/>
    <lineage>
        <taxon>Bacteria</taxon>
        <taxon>Pseudomonadati</taxon>
        <taxon>Pseudomonadota</taxon>
        <taxon>Betaproteobacteria</taxon>
        <taxon>Burkholderiales</taxon>
        <taxon>Oxalobacteraceae</taxon>
        <taxon>Telluria group</taxon>
        <taxon>Massilia</taxon>
    </lineage>
</organism>
<keyword evidence="1" id="KW-1133">Transmembrane helix</keyword>
<feature type="transmembrane region" description="Helical" evidence="1">
    <location>
        <begin position="41"/>
        <end position="60"/>
    </location>
</feature>
<feature type="transmembrane region" description="Helical" evidence="1">
    <location>
        <begin position="110"/>
        <end position="128"/>
    </location>
</feature>
<reference evidence="3 4" key="1">
    <citation type="submission" date="2022-08" db="EMBL/GenBank/DDBJ databases">
        <title>Reclassification of Massilia species as members of the genera Telluria, Duganella, Pseudoduganella, Mokoshia gen. nov. and Zemynaea gen. nov. using orthogonal and non-orthogonal genome-based approaches.</title>
        <authorList>
            <person name="Bowman J.P."/>
        </authorList>
    </citation>
    <scope>NUCLEOTIDE SEQUENCE [LARGE SCALE GENOMIC DNA]</scope>
    <source>
        <strain evidence="3 4">JCM 31316</strain>
    </source>
</reference>
<dbReference type="InterPro" id="IPR002656">
    <property type="entry name" value="Acyl_transf_3_dom"/>
</dbReference>
<feature type="transmembrane region" description="Helical" evidence="1">
    <location>
        <begin position="72"/>
        <end position="90"/>
    </location>
</feature>
<name>A0ABT1ZWT8_9BURK</name>
<dbReference type="InterPro" id="IPR050879">
    <property type="entry name" value="Acyltransferase_3"/>
</dbReference>
<feature type="transmembrane region" description="Helical" evidence="1">
    <location>
        <begin position="165"/>
        <end position="189"/>
    </location>
</feature>
<dbReference type="Pfam" id="PF01757">
    <property type="entry name" value="Acyl_transf_3"/>
    <property type="match status" value="1"/>
</dbReference>
<feature type="domain" description="Acyltransferase 3" evidence="2">
    <location>
        <begin position="8"/>
        <end position="334"/>
    </location>
</feature>
<feature type="transmembrane region" description="Helical" evidence="1">
    <location>
        <begin position="249"/>
        <end position="268"/>
    </location>
</feature>
<feature type="transmembrane region" description="Helical" evidence="1">
    <location>
        <begin position="315"/>
        <end position="337"/>
    </location>
</feature>
<evidence type="ECO:0000256" key="1">
    <source>
        <dbReference type="SAM" id="Phobius"/>
    </source>
</evidence>
<keyword evidence="1" id="KW-0812">Transmembrane</keyword>